<accession>D3Q3P7</accession>
<organism evidence="2 3">
    <name type="scientific">Stackebrandtia nassauensis (strain DSM 44728 / CIP 108903 / NRRL B-16338 / NBRC 102104 / LLR-40K-21)</name>
    <dbReference type="NCBI Taxonomy" id="446470"/>
    <lineage>
        <taxon>Bacteria</taxon>
        <taxon>Bacillati</taxon>
        <taxon>Actinomycetota</taxon>
        <taxon>Actinomycetes</taxon>
        <taxon>Glycomycetales</taxon>
        <taxon>Glycomycetaceae</taxon>
        <taxon>Stackebrandtia</taxon>
    </lineage>
</organism>
<dbReference type="Pfam" id="PF19054">
    <property type="entry name" value="DUF5753"/>
    <property type="match status" value="1"/>
</dbReference>
<sequence>MFDIEKGRKSKVTRGMVRDLCAFYETDRALVERLVTLARATYMDDWTDSYAGAVDKDDWLYQNREDRAAKLMFHDSVFIPSLIQPASYVDMMERTTKATVDKLDYEQAKQFRMNRQERWIASRRPMTCLIGEAAFSLKLGDGVDEDVRSHVLKLARLPFAEIRVIPFAAGRYDLLGWEVNLLEFGSGEEPVIRARTARGGGFVSATSRRGRFFREAFPLATEVSVPVKEYLT</sequence>
<dbReference type="HOGENOM" id="CLU_1194307_0_0_11"/>
<evidence type="ECO:0000259" key="1">
    <source>
        <dbReference type="Pfam" id="PF19054"/>
    </source>
</evidence>
<evidence type="ECO:0000313" key="2">
    <source>
        <dbReference type="EMBL" id="ADD43964.1"/>
    </source>
</evidence>
<evidence type="ECO:0000313" key="3">
    <source>
        <dbReference type="Proteomes" id="UP000000844"/>
    </source>
</evidence>
<dbReference type="EMBL" id="CP001778">
    <property type="protein sequence ID" value="ADD43964.1"/>
    <property type="molecule type" value="Genomic_DNA"/>
</dbReference>
<reference evidence="2 3" key="1">
    <citation type="journal article" date="2009" name="Stand. Genomic Sci.">
        <title>Complete genome sequence of Stackebrandtia nassauensis type strain (LLR-40K-21).</title>
        <authorList>
            <person name="Munk C."/>
            <person name="Lapidus A."/>
            <person name="Copeland A."/>
            <person name="Jando M."/>
            <person name="Mayilraj S."/>
            <person name="Glavina Del Rio T."/>
            <person name="Nolan M."/>
            <person name="Chen F."/>
            <person name="Lucas S."/>
            <person name="Tice H."/>
            <person name="Cheng J.F."/>
            <person name="Han C."/>
            <person name="Detter J.C."/>
            <person name="Bruce D."/>
            <person name="Goodwin L."/>
            <person name="Chain P."/>
            <person name="Pitluck S."/>
            <person name="Goker M."/>
            <person name="Ovchinikova G."/>
            <person name="Pati A."/>
            <person name="Ivanova N."/>
            <person name="Mavromatis K."/>
            <person name="Chen A."/>
            <person name="Palaniappan K."/>
            <person name="Land M."/>
            <person name="Hauser L."/>
            <person name="Chang Y.J."/>
            <person name="Jeffries C.D."/>
            <person name="Bristow J."/>
            <person name="Eisen J.A."/>
            <person name="Markowitz V."/>
            <person name="Hugenholtz P."/>
            <person name="Kyrpides N.C."/>
            <person name="Klenk H.P."/>
        </authorList>
    </citation>
    <scope>NUCLEOTIDE SEQUENCE [LARGE SCALE GENOMIC DNA]</scope>
    <source>
        <strain evidence="3">DSM 44728 / CIP 108903 / NRRL B-16338 / NBRC 102104 / LLR-40K-21</strain>
    </source>
</reference>
<gene>
    <name evidence="2" type="ordered locus">Snas_4317</name>
</gene>
<dbReference type="Proteomes" id="UP000000844">
    <property type="component" value="Chromosome"/>
</dbReference>
<dbReference type="eggNOG" id="COG1396">
    <property type="taxonomic scope" value="Bacteria"/>
</dbReference>
<dbReference type="InterPro" id="IPR043917">
    <property type="entry name" value="DUF5753"/>
</dbReference>
<dbReference type="STRING" id="446470.Snas_4317"/>
<protein>
    <recommendedName>
        <fullName evidence="1">DUF5753 domain-containing protein</fullName>
    </recommendedName>
</protein>
<keyword evidence="3" id="KW-1185">Reference proteome</keyword>
<dbReference type="AlphaFoldDB" id="D3Q3P7"/>
<name>D3Q3P7_STANL</name>
<feature type="domain" description="DUF5753" evidence="1">
    <location>
        <begin position="63"/>
        <end position="227"/>
    </location>
</feature>
<proteinExistence type="predicted"/>
<dbReference type="KEGG" id="sna:Snas_4317"/>